<evidence type="ECO:0000313" key="2">
    <source>
        <dbReference type="EMBL" id="KAJ4471133.1"/>
    </source>
</evidence>
<evidence type="ECO:0000256" key="1">
    <source>
        <dbReference type="SAM" id="MobiDB-lite"/>
    </source>
</evidence>
<evidence type="ECO:0000313" key="3">
    <source>
        <dbReference type="Proteomes" id="UP001150238"/>
    </source>
</evidence>
<dbReference type="EMBL" id="JANVFS010000030">
    <property type="protein sequence ID" value="KAJ4471133.1"/>
    <property type="molecule type" value="Genomic_DNA"/>
</dbReference>
<sequence length="356" mass="40321">MTVPVPEMNATKSRLTMKKIIRIIGPKELDEGVRCRMKHVIKIPRLNTIAEVNPPTSSHRNNVSTPYTTKGLVIVIPPARTTKRRRVSGREDEEDRASVAVERPSSKRARKSEDPKDESDENSLITTLTHVPVRTHRKPVSKRISKRKSITPLTEADCSYTGQFDLYAMDHQDLCQIYRPEGSREPHYEDFYKALRSNDHLQELTAHVSLPTIPYGRKYGSALTPALCDPISERPYDIELTRISRVNQVFYREHEKECFVTRYNSDVSGAGKMPGVSGKTGVAAAAAGDNGVLESSGDFNLSRVWVKRDTEGRLMEIFEGYMSLRVRYCKEYERKGYGEGFNIGFAFWALRTSDTG</sequence>
<feature type="region of interest" description="Disordered" evidence="1">
    <location>
        <begin position="78"/>
        <end position="125"/>
    </location>
</feature>
<organism evidence="2 3">
    <name type="scientific">Lentinula lateritia</name>
    <dbReference type="NCBI Taxonomy" id="40482"/>
    <lineage>
        <taxon>Eukaryota</taxon>
        <taxon>Fungi</taxon>
        <taxon>Dikarya</taxon>
        <taxon>Basidiomycota</taxon>
        <taxon>Agaricomycotina</taxon>
        <taxon>Agaricomycetes</taxon>
        <taxon>Agaricomycetidae</taxon>
        <taxon>Agaricales</taxon>
        <taxon>Marasmiineae</taxon>
        <taxon>Omphalotaceae</taxon>
        <taxon>Lentinula</taxon>
    </lineage>
</organism>
<accession>A0A9W9DHN5</accession>
<reference evidence="2" key="1">
    <citation type="submission" date="2022-08" db="EMBL/GenBank/DDBJ databases">
        <authorList>
            <consortium name="DOE Joint Genome Institute"/>
            <person name="Min B."/>
            <person name="Riley R."/>
            <person name="Sierra-Patev S."/>
            <person name="Naranjo-Ortiz M."/>
            <person name="Looney B."/>
            <person name="Konkel Z."/>
            <person name="Slot J.C."/>
            <person name="Sakamoto Y."/>
            <person name="Steenwyk J.L."/>
            <person name="Rokas A."/>
            <person name="Carro J."/>
            <person name="Camarero S."/>
            <person name="Ferreira P."/>
            <person name="Molpeceres G."/>
            <person name="Ruiz-Duenas F.J."/>
            <person name="Serrano A."/>
            <person name="Henrissat B."/>
            <person name="Drula E."/>
            <person name="Hughes K.W."/>
            <person name="Mata J.L."/>
            <person name="Ishikawa N.K."/>
            <person name="Vargas-Isla R."/>
            <person name="Ushijima S."/>
            <person name="Smith C.A."/>
            <person name="Ahrendt S."/>
            <person name="Andreopoulos W."/>
            <person name="He G."/>
            <person name="Labutti K."/>
            <person name="Lipzen A."/>
            <person name="Ng V."/>
            <person name="Sandor L."/>
            <person name="Barry K."/>
            <person name="Martinez A.T."/>
            <person name="Xiao Y."/>
            <person name="Gibbons J.G."/>
            <person name="Terashima K."/>
            <person name="Hibbett D.S."/>
            <person name="Grigoriev I.V."/>
        </authorList>
    </citation>
    <scope>NUCLEOTIDE SEQUENCE</scope>
    <source>
        <strain evidence="2">Sp2 HRB7682 ss15</strain>
    </source>
</reference>
<dbReference type="AlphaFoldDB" id="A0A9W9DHN5"/>
<protein>
    <submittedName>
        <fullName evidence="2">Uncharacterized protein</fullName>
    </submittedName>
</protein>
<reference evidence="2" key="2">
    <citation type="journal article" date="2023" name="Proc. Natl. Acad. Sci. U.S.A.">
        <title>A global phylogenomic analysis of the shiitake genus Lentinula.</title>
        <authorList>
            <person name="Sierra-Patev S."/>
            <person name="Min B."/>
            <person name="Naranjo-Ortiz M."/>
            <person name="Looney B."/>
            <person name="Konkel Z."/>
            <person name="Slot J.C."/>
            <person name="Sakamoto Y."/>
            <person name="Steenwyk J.L."/>
            <person name="Rokas A."/>
            <person name="Carro J."/>
            <person name="Camarero S."/>
            <person name="Ferreira P."/>
            <person name="Molpeceres G."/>
            <person name="Ruiz-Duenas F.J."/>
            <person name="Serrano A."/>
            <person name="Henrissat B."/>
            <person name="Drula E."/>
            <person name="Hughes K.W."/>
            <person name="Mata J.L."/>
            <person name="Ishikawa N.K."/>
            <person name="Vargas-Isla R."/>
            <person name="Ushijima S."/>
            <person name="Smith C.A."/>
            <person name="Donoghue J."/>
            <person name="Ahrendt S."/>
            <person name="Andreopoulos W."/>
            <person name="He G."/>
            <person name="LaButti K."/>
            <person name="Lipzen A."/>
            <person name="Ng V."/>
            <person name="Riley R."/>
            <person name="Sandor L."/>
            <person name="Barry K."/>
            <person name="Martinez A.T."/>
            <person name="Xiao Y."/>
            <person name="Gibbons J.G."/>
            <person name="Terashima K."/>
            <person name="Grigoriev I.V."/>
            <person name="Hibbett D."/>
        </authorList>
    </citation>
    <scope>NUCLEOTIDE SEQUENCE</scope>
    <source>
        <strain evidence="2">Sp2 HRB7682 ss15</strain>
    </source>
</reference>
<name>A0A9W9DHN5_9AGAR</name>
<gene>
    <name evidence="2" type="ORF">C8J55DRAFT_179633</name>
</gene>
<comment type="caution">
    <text evidence="2">The sequence shown here is derived from an EMBL/GenBank/DDBJ whole genome shotgun (WGS) entry which is preliminary data.</text>
</comment>
<proteinExistence type="predicted"/>
<dbReference type="Proteomes" id="UP001150238">
    <property type="component" value="Unassembled WGS sequence"/>
</dbReference>